<reference evidence="2 3" key="1">
    <citation type="submission" date="2017-08" db="EMBL/GenBank/DDBJ databases">
        <title>The whole genome shortgun sequences of strain Leeuwenhoekiella nanhaiensis G18 from the South China Sea.</title>
        <authorList>
            <person name="Liu Q."/>
        </authorList>
    </citation>
    <scope>NUCLEOTIDE SEQUENCE [LARGE SCALE GENOMIC DNA]</scope>
    <source>
        <strain evidence="2 3">G18</strain>
    </source>
</reference>
<sequence>MIFRIFTILSSFFILGLHTVAAQTTYDLGLYLGGVNYYGEIGKKAFVAPNRAFFGVIGKMNFTESLSARASVTYLTLADNDRDANDGFRGNGRNQNLYYSFEHTNIEAAVALEFVPFSFFKNKPNPIDFYIYGGVGAIYGDEGYYPLSNGFEDVESVVYGTRTRLTLPMGAGFKTFVGRNFMLGIELAPRYSLNDNLDGSFPDDERVEANRLPNFENNDWYTFIGLTLTYRFGKGSDAYCDCTL</sequence>
<proteinExistence type="predicted"/>
<dbReference type="InterPro" id="IPR011250">
    <property type="entry name" value="OMP/PagP_B-barrel"/>
</dbReference>
<dbReference type="InterPro" id="IPR045743">
    <property type="entry name" value="DUF6089"/>
</dbReference>
<feature type="domain" description="DUF6089" evidence="1">
    <location>
        <begin position="12"/>
        <end position="240"/>
    </location>
</feature>
<evidence type="ECO:0000313" key="2">
    <source>
        <dbReference type="EMBL" id="PHQ28019.1"/>
    </source>
</evidence>
<evidence type="ECO:0000313" key="3">
    <source>
        <dbReference type="Proteomes" id="UP000229433"/>
    </source>
</evidence>
<dbReference type="AlphaFoldDB" id="A0A2G1VNG6"/>
<gene>
    <name evidence="2" type="ORF">CJ305_17075</name>
</gene>
<dbReference type="EMBL" id="NQXA01000022">
    <property type="protein sequence ID" value="PHQ28019.1"/>
    <property type="molecule type" value="Genomic_DNA"/>
</dbReference>
<dbReference type="Proteomes" id="UP000229433">
    <property type="component" value="Unassembled WGS sequence"/>
</dbReference>
<accession>A0A2G1VNG6</accession>
<dbReference type="Gene3D" id="2.40.160.20">
    <property type="match status" value="1"/>
</dbReference>
<keyword evidence="3" id="KW-1185">Reference proteome</keyword>
<dbReference type="Pfam" id="PF19573">
    <property type="entry name" value="DUF6089"/>
    <property type="match status" value="1"/>
</dbReference>
<dbReference type="OrthoDB" id="654178at2"/>
<name>A0A2G1VNG6_9FLAO</name>
<dbReference type="RefSeq" id="WP_099647519.1">
    <property type="nucleotide sequence ID" value="NZ_KZ319302.1"/>
</dbReference>
<protein>
    <recommendedName>
        <fullName evidence="1">DUF6089 domain-containing protein</fullName>
    </recommendedName>
</protein>
<organism evidence="2 3">
    <name type="scientific">Leeuwenhoekiella nanhaiensis</name>
    <dbReference type="NCBI Taxonomy" id="1655491"/>
    <lineage>
        <taxon>Bacteria</taxon>
        <taxon>Pseudomonadati</taxon>
        <taxon>Bacteroidota</taxon>
        <taxon>Flavobacteriia</taxon>
        <taxon>Flavobacteriales</taxon>
        <taxon>Flavobacteriaceae</taxon>
        <taxon>Leeuwenhoekiella</taxon>
    </lineage>
</organism>
<comment type="caution">
    <text evidence="2">The sequence shown here is derived from an EMBL/GenBank/DDBJ whole genome shotgun (WGS) entry which is preliminary data.</text>
</comment>
<dbReference type="SUPFAM" id="SSF56925">
    <property type="entry name" value="OMPA-like"/>
    <property type="match status" value="1"/>
</dbReference>
<evidence type="ECO:0000259" key="1">
    <source>
        <dbReference type="Pfam" id="PF19573"/>
    </source>
</evidence>